<sequence length="498" mass="56569">MEYNSDPYRDENGEPLMDPDAPSDREPSPEPYVPTGVYDDDDGDDWRRERSPTPLLDSAAENAGKPRKRLIKKSAVSAEEIALDFDDVEVRKRRKEKEGGSIRRKEKRPKKDKVSRSWSKGGGSSSRDQDGDPEMKEMWDTIAGGDSEDDQEGVRNMDDDAFIDDTGVDPADRFGSDNEAGSLGDAPQAEEGEDDDEIKQLFKGGKKKKKSEKTAAEIALLVEHLMAELEVTAEEDAELNRQSKPAINKLKKLPLLTEVLSKKQLQQEFLDHGVLTLLKNWLEPLPDGSLPNINIRTAILQILTNFPIDLEQYDRREQLKKSGLGKVIMFLSRTDEETTSNRKIAKDLVDKWSRPIFNKSTRFEDMRSVDDERIPYRRPLSKKSVSKAAGLESRDDDLEFSQYDHSNMPLFEPTLEPKSAQEVARQHASRPEALPLDFVVRPQSKIDPDEVRARAKQVSHDQRRIKMNKKLQNLKAPKKKQLQATKLSVEGRGMVKFF</sequence>
<dbReference type="OrthoDB" id="21124at2759"/>
<dbReference type="InterPro" id="IPR035441">
    <property type="entry name" value="TFIIS/LEDGF_dom_sf"/>
</dbReference>
<feature type="domain" description="TFIIS N-terminal" evidence="3">
    <location>
        <begin position="276"/>
        <end position="359"/>
    </location>
</feature>
<gene>
    <name evidence="4" type="ORF">CKAN_01497600</name>
</gene>
<dbReference type="Proteomes" id="UP000283530">
    <property type="component" value="Unassembled WGS sequence"/>
</dbReference>
<dbReference type="EMBL" id="QPKB01000005">
    <property type="protein sequence ID" value="RWR86093.1"/>
    <property type="molecule type" value="Genomic_DNA"/>
</dbReference>
<dbReference type="GO" id="GO:0032784">
    <property type="term" value="P:regulation of DNA-templated transcription elongation"/>
    <property type="evidence" value="ECO:0007669"/>
    <property type="project" value="InterPro"/>
</dbReference>
<accession>A0A3S3NTA9</accession>
<dbReference type="AlphaFoldDB" id="A0A3S3NTA9"/>
<evidence type="ECO:0000256" key="1">
    <source>
        <dbReference type="PROSITE-ProRule" id="PRU00649"/>
    </source>
</evidence>
<dbReference type="InterPro" id="IPR044204">
    <property type="entry name" value="IWS1/2"/>
</dbReference>
<dbReference type="PROSITE" id="PS51319">
    <property type="entry name" value="TFIIS_N"/>
    <property type="match status" value="1"/>
</dbReference>
<proteinExistence type="predicted"/>
<dbReference type="PANTHER" id="PTHR47350:SF4">
    <property type="entry name" value="PROTEIN IWS1 HOMOLOG 1"/>
    <property type="match status" value="1"/>
</dbReference>
<keyword evidence="1" id="KW-0539">Nucleus</keyword>
<organism evidence="4 5">
    <name type="scientific">Cinnamomum micranthum f. kanehirae</name>
    <dbReference type="NCBI Taxonomy" id="337451"/>
    <lineage>
        <taxon>Eukaryota</taxon>
        <taxon>Viridiplantae</taxon>
        <taxon>Streptophyta</taxon>
        <taxon>Embryophyta</taxon>
        <taxon>Tracheophyta</taxon>
        <taxon>Spermatophyta</taxon>
        <taxon>Magnoliopsida</taxon>
        <taxon>Magnoliidae</taxon>
        <taxon>Laurales</taxon>
        <taxon>Lauraceae</taxon>
        <taxon>Cinnamomum</taxon>
    </lineage>
</organism>
<feature type="compositionally biased region" description="Basic residues" evidence="2">
    <location>
        <begin position="104"/>
        <end position="113"/>
    </location>
</feature>
<feature type="compositionally biased region" description="Basic and acidic residues" evidence="2">
    <location>
        <begin position="127"/>
        <end position="139"/>
    </location>
</feature>
<reference evidence="4 5" key="1">
    <citation type="journal article" date="2019" name="Nat. Plants">
        <title>Stout camphor tree genome fills gaps in understanding of flowering plant genome evolution.</title>
        <authorList>
            <person name="Chaw S.M."/>
            <person name="Liu Y.C."/>
            <person name="Wu Y.W."/>
            <person name="Wang H.Y."/>
            <person name="Lin C.I."/>
            <person name="Wu C.S."/>
            <person name="Ke H.M."/>
            <person name="Chang L.Y."/>
            <person name="Hsu C.Y."/>
            <person name="Yang H.T."/>
            <person name="Sudianto E."/>
            <person name="Hsu M.H."/>
            <person name="Wu K.P."/>
            <person name="Wang L.N."/>
            <person name="Leebens-Mack J.H."/>
            <person name="Tsai I.J."/>
        </authorList>
    </citation>
    <scope>NUCLEOTIDE SEQUENCE [LARGE SCALE GENOMIC DNA]</scope>
    <source>
        <strain evidence="5">cv. Chaw 1501</strain>
        <tissue evidence="4">Young leaves</tissue>
    </source>
</reference>
<evidence type="ECO:0000256" key="2">
    <source>
        <dbReference type="SAM" id="MobiDB-lite"/>
    </source>
</evidence>
<dbReference type="Gene3D" id="1.20.930.10">
    <property type="entry name" value="Conserved domain common to transcription factors TFIIS, elongin A, CRSP70"/>
    <property type="match status" value="1"/>
</dbReference>
<keyword evidence="5" id="KW-1185">Reference proteome</keyword>
<protein>
    <submittedName>
        <fullName evidence="4">Protein IWS1 2-like protein</fullName>
    </submittedName>
</protein>
<dbReference type="GO" id="GO:0009742">
    <property type="term" value="P:brassinosteroid mediated signaling pathway"/>
    <property type="evidence" value="ECO:0007669"/>
    <property type="project" value="InterPro"/>
</dbReference>
<evidence type="ECO:0000313" key="5">
    <source>
        <dbReference type="Proteomes" id="UP000283530"/>
    </source>
</evidence>
<dbReference type="Pfam" id="PF08711">
    <property type="entry name" value="Med26"/>
    <property type="match status" value="1"/>
</dbReference>
<comment type="subcellular location">
    <subcellularLocation>
        <location evidence="1">Nucleus</location>
    </subcellularLocation>
</comment>
<evidence type="ECO:0000313" key="4">
    <source>
        <dbReference type="EMBL" id="RWR86093.1"/>
    </source>
</evidence>
<dbReference type="GO" id="GO:0005634">
    <property type="term" value="C:nucleus"/>
    <property type="evidence" value="ECO:0007669"/>
    <property type="project" value="UniProtKB-SubCell"/>
</dbReference>
<evidence type="ECO:0000259" key="3">
    <source>
        <dbReference type="PROSITE" id="PS51319"/>
    </source>
</evidence>
<feature type="region of interest" description="Disordered" evidence="2">
    <location>
        <begin position="1"/>
        <end position="196"/>
    </location>
</feature>
<dbReference type="STRING" id="337451.A0A3S3NTA9"/>
<dbReference type="PANTHER" id="PTHR47350">
    <property type="entry name" value="PROTEIN IWS1 HOMOLOG 1"/>
    <property type="match status" value="1"/>
</dbReference>
<dbReference type="InterPro" id="IPR017923">
    <property type="entry name" value="TFIIS_N"/>
</dbReference>
<name>A0A3S3NTA9_9MAGN</name>
<comment type="caution">
    <text evidence="4">The sequence shown here is derived from an EMBL/GenBank/DDBJ whole genome shotgun (WGS) entry which is preliminary data.</text>
</comment>